<keyword evidence="3" id="KW-0464">Manganese</keyword>
<dbReference type="SUPFAM" id="SSF52768">
    <property type="entry name" value="Arginase/deacetylase"/>
    <property type="match status" value="1"/>
</dbReference>
<evidence type="ECO:0000313" key="5">
    <source>
        <dbReference type="EMBL" id="GAA3740535.1"/>
    </source>
</evidence>
<evidence type="ECO:0000256" key="3">
    <source>
        <dbReference type="ARBA" id="ARBA00023211"/>
    </source>
</evidence>
<keyword evidence="2" id="KW-0378">Hydrolase</keyword>
<dbReference type="InterPro" id="IPR023696">
    <property type="entry name" value="Ureohydrolase_dom_sf"/>
</dbReference>
<dbReference type="PROSITE" id="PS51409">
    <property type="entry name" value="ARGINASE_2"/>
    <property type="match status" value="1"/>
</dbReference>
<dbReference type="InterPro" id="IPR006035">
    <property type="entry name" value="Ureohydrolase"/>
</dbReference>
<dbReference type="PANTHER" id="PTHR43782:SF3">
    <property type="entry name" value="ARGINASE"/>
    <property type="match status" value="1"/>
</dbReference>
<reference evidence="6" key="1">
    <citation type="journal article" date="2019" name="Int. J. Syst. Evol. Microbiol.">
        <title>The Global Catalogue of Microorganisms (GCM) 10K type strain sequencing project: providing services to taxonomists for standard genome sequencing and annotation.</title>
        <authorList>
            <consortium name="The Broad Institute Genomics Platform"/>
            <consortium name="The Broad Institute Genome Sequencing Center for Infectious Disease"/>
            <person name="Wu L."/>
            <person name="Ma J."/>
        </authorList>
    </citation>
    <scope>NUCLEOTIDE SEQUENCE [LARGE SCALE GENOMIC DNA]</scope>
    <source>
        <strain evidence="6">JCM 16949</strain>
    </source>
</reference>
<dbReference type="Proteomes" id="UP001501004">
    <property type="component" value="Unassembled WGS sequence"/>
</dbReference>
<accession>A0ABP7FJV2</accession>
<evidence type="ECO:0000256" key="2">
    <source>
        <dbReference type="ARBA" id="ARBA00022801"/>
    </source>
</evidence>
<evidence type="ECO:0000256" key="1">
    <source>
        <dbReference type="ARBA" id="ARBA00022723"/>
    </source>
</evidence>
<dbReference type="CDD" id="cd09999">
    <property type="entry name" value="Arginase-like_1"/>
    <property type="match status" value="1"/>
</dbReference>
<name>A0ABP7FJV2_9MICO</name>
<dbReference type="PRINTS" id="PR00116">
    <property type="entry name" value="ARGINASE"/>
</dbReference>
<sequence length="285" mass="29430">MVSTTFLVVPQWQGSGSARALQLQDGAEAIRGDLPASRTVVVDVPLGAGEGLGSGVRRLSSVQVVRDRTAETLAALSDSTDPDVSPADLIVTIGGDCGVDLAPIERAHAAHPDDLAVVWLDAHADLNTPENSPSGAFHGMVLRTLAGDGLPSFVPDAPVPPSRIVLAGTRALDEPEAEWIAERGIRMLPPSELTPDALVAAIEATGASAVYLHLDLDVLDPGEFTSLGHPEPFGVTVAALLDAIRVVTARFELAGAAICEFAPSTPEAASDDLPTILRIIGALTA</sequence>
<protein>
    <submittedName>
        <fullName evidence="5">Arginase family protein</fullName>
    </submittedName>
</protein>
<dbReference type="EMBL" id="BAABAE010000003">
    <property type="protein sequence ID" value="GAA3740535.1"/>
    <property type="molecule type" value="Genomic_DNA"/>
</dbReference>
<comment type="similarity">
    <text evidence="4">Belongs to the arginase family.</text>
</comment>
<keyword evidence="6" id="KW-1185">Reference proteome</keyword>
<evidence type="ECO:0000313" key="6">
    <source>
        <dbReference type="Proteomes" id="UP001501004"/>
    </source>
</evidence>
<dbReference type="Gene3D" id="3.40.800.10">
    <property type="entry name" value="Ureohydrolase domain"/>
    <property type="match status" value="1"/>
</dbReference>
<dbReference type="PANTHER" id="PTHR43782">
    <property type="entry name" value="ARGINASE"/>
    <property type="match status" value="1"/>
</dbReference>
<proteinExistence type="inferred from homology"/>
<keyword evidence="1" id="KW-0479">Metal-binding</keyword>
<evidence type="ECO:0000256" key="4">
    <source>
        <dbReference type="PROSITE-ProRule" id="PRU00742"/>
    </source>
</evidence>
<dbReference type="Pfam" id="PF00491">
    <property type="entry name" value="Arginase"/>
    <property type="match status" value="1"/>
</dbReference>
<comment type="caution">
    <text evidence="5">The sequence shown here is derived from an EMBL/GenBank/DDBJ whole genome shotgun (WGS) entry which is preliminary data.</text>
</comment>
<organism evidence="5 6">
    <name type="scientific">Leifsonella bigeumensis</name>
    <dbReference type="NCBI Taxonomy" id="433643"/>
    <lineage>
        <taxon>Bacteria</taxon>
        <taxon>Bacillati</taxon>
        <taxon>Actinomycetota</taxon>
        <taxon>Actinomycetes</taxon>
        <taxon>Micrococcales</taxon>
        <taxon>Microbacteriaceae</taxon>
        <taxon>Leifsonella</taxon>
    </lineage>
</organism>
<dbReference type="RefSeq" id="WP_344755369.1">
    <property type="nucleotide sequence ID" value="NZ_BAABAE010000003.1"/>
</dbReference>
<gene>
    <name evidence="5" type="ORF">GCM10022239_15290</name>
</gene>